<accession>D4I2A0</accession>
<dbReference type="STRING" id="665029.EAMY_3293"/>
<dbReference type="AlphaFoldDB" id="D4I2A0"/>
<gene>
    <name evidence="2" type="ordered locus">EAMY_3293</name>
</gene>
<dbReference type="HOGENOM" id="CLU_3403451_0_0_6"/>
<sequence length="30" mass="3364">MQYALTLQRPDPTHTGNPAINKTSKKKPRA</sequence>
<organism evidence="2 3">
    <name type="scientific">Erwinia amylovora (strain CFBP1430)</name>
    <dbReference type="NCBI Taxonomy" id="665029"/>
    <lineage>
        <taxon>Bacteria</taxon>
        <taxon>Pseudomonadati</taxon>
        <taxon>Pseudomonadota</taxon>
        <taxon>Gammaproteobacteria</taxon>
        <taxon>Enterobacterales</taxon>
        <taxon>Erwiniaceae</taxon>
        <taxon>Erwinia</taxon>
    </lineage>
</organism>
<dbReference type="EMBL" id="FN434113">
    <property type="protein sequence ID" value="CBA23415.1"/>
    <property type="molecule type" value="Genomic_DNA"/>
</dbReference>
<reference evidence="2 3" key="1">
    <citation type="journal article" date="2010" name="Mol. Plant Microbe Interact.">
        <title>Complete genome sequence of the fire blight pathogen Erwinia amylovora CFBP 1430 and comparison to other Erwinia spp.</title>
        <authorList>
            <person name="Smits T.H."/>
            <person name="Rezzonico F."/>
            <person name="Kamber T."/>
            <person name="Blom J."/>
            <person name="Goesmann A."/>
            <person name="Frey J.E."/>
            <person name="Duffy B."/>
        </authorList>
    </citation>
    <scope>NUCLEOTIDE SEQUENCE [LARGE SCALE GENOMIC DNA]</scope>
    <source>
        <strain evidence="3">CFBP1430</strain>
    </source>
</reference>
<feature type="region of interest" description="Disordered" evidence="1">
    <location>
        <begin position="1"/>
        <end position="30"/>
    </location>
</feature>
<proteinExistence type="predicted"/>
<evidence type="ECO:0000256" key="1">
    <source>
        <dbReference type="SAM" id="MobiDB-lite"/>
    </source>
</evidence>
<dbReference type="Proteomes" id="UP000001841">
    <property type="component" value="Chromosome"/>
</dbReference>
<protein>
    <submittedName>
        <fullName evidence="2">Uncharacterized protein</fullName>
    </submittedName>
</protein>
<evidence type="ECO:0000313" key="2">
    <source>
        <dbReference type="EMBL" id="CBA23415.1"/>
    </source>
</evidence>
<name>D4I2A0_ERWAC</name>
<dbReference type="KEGG" id="eam:EAMY_3293"/>
<evidence type="ECO:0000313" key="3">
    <source>
        <dbReference type="Proteomes" id="UP000001841"/>
    </source>
</evidence>